<dbReference type="AlphaFoldDB" id="A0A396IYW8"/>
<protein>
    <submittedName>
        <fullName evidence="1">Putative DNA/RNA-binding protein Alba</fullName>
    </submittedName>
</protein>
<name>A0A396IYW8_MEDTR</name>
<dbReference type="InterPro" id="IPR036882">
    <property type="entry name" value="Alba-like_dom_sf"/>
</dbReference>
<proteinExistence type="predicted"/>
<organism evidence="1">
    <name type="scientific">Medicago truncatula</name>
    <name type="common">Barrel medic</name>
    <name type="synonym">Medicago tribuloides</name>
    <dbReference type="NCBI Taxonomy" id="3880"/>
    <lineage>
        <taxon>Eukaryota</taxon>
        <taxon>Viridiplantae</taxon>
        <taxon>Streptophyta</taxon>
        <taxon>Embryophyta</taxon>
        <taxon>Tracheophyta</taxon>
        <taxon>Spermatophyta</taxon>
        <taxon>Magnoliopsida</taxon>
        <taxon>eudicotyledons</taxon>
        <taxon>Gunneridae</taxon>
        <taxon>Pentapetalae</taxon>
        <taxon>rosids</taxon>
        <taxon>fabids</taxon>
        <taxon>Fabales</taxon>
        <taxon>Fabaceae</taxon>
        <taxon>Papilionoideae</taxon>
        <taxon>50 kb inversion clade</taxon>
        <taxon>NPAAA clade</taxon>
        <taxon>Hologalegina</taxon>
        <taxon>IRL clade</taxon>
        <taxon>Trifolieae</taxon>
        <taxon>Medicago</taxon>
    </lineage>
</organism>
<dbReference type="Gene3D" id="3.30.110.20">
    <property type="entry name" value="Alba-like domain"/>
    <property type="match status" value="1"/>
</dbReference>
<gene>
    <name evidence="1" type="ORF">MtrunA17_Chr3g0129491</name>
</gene>
<sequence length="52" mass="5913">MMSFLSLVATEKEADDIILKAMGRAINKTVISMQKIEKDCLFIRTLILDQLI</sequence>
<dbReference type="GO" id="GO:0003676">
    <property type="term" value="F:nucleic acid binding"/>
    <property type="evidence" value="ECO:0007669"/>
    <property type="project" value="InterPro"/>
</dbReference>
<dbReference type="Proteomes" id="UP000265566">
    <property type="component" value="Chromosome 3"/>
</dbReference>
<dbReference type="SUPFAM" id="SSF82704">
    <property type="entry name" value="AlbA-like"/>
    <property type="match status" value="1"/>
</dbReference>
<reference evidence="1" key="1">
    <citation type="journal article" date="2018" name="Nat. Plants">
        <title>Whole-genome landscape of Medicago truncatula symbiotic genes.</title>
        <authorList>
            <person name="Pecrix Y."/>
            <person name="Gamas P."/>
            <person name="Carrere S."/>
        </authorList>
    </citation>
    <scope>NUCLEOTIDE SEQUENCE</scope>
    <source>
        <tissue evidence="1">Leaves</tissue>
    </source>
</reference>
<dbReference type="EMBL" id="PSQE01000003">
    <property type="protein sequence ID" value="RHN69871.1"/>
    <property type="molecule type" value="Genomic_DNA"/>
</dbReference>
<comment type="caution">
    <text evidence="1">The sequence shown here is derived from an EMBL/GenBank/DDBJ whole genome shotgun (WGS) entry which is preliminary data.</text>
</comment>
<dbReference type="Gramene" id="rna18399">
    <property type="protein sequence ID" value="RHN69871.1"/>
    <property type="gene ID" value="gene18399"/>
</dbReference>
<evidence type="ECO:0000313" key="1">
    <source>
        <dbReference type="EMBL" id="RHN69871.1"/>
    </source>
</evidence>
<accession>A0A396IYW8</accession>